<keyword evidence="2" id="KW-1185">Reference proteome</keyword>
<dbReference type="Proteomes" id="UP000626026">
    <property type="component" value="Unassembled WGS sequence"/>
</dbReference>
<sequence length="298" mass="31799">MIVTLTSGSAMLRLAPALGARITRLALQPAAYAAPREVLFPFPEDAAPDALLHWPKGGLYPLVPYSNRIRDAALRIGGTLHALPPHPDAAPHSLHGHAHRVAWSVLAQAADSVALDVIHPGGGEWPWRFTAGLQVRLEPQAAIIALALTNDDDSAMPAGLGLHPYFQHDATDRLGFRAQTDWPVTPDFLAAPPVPAPADYDPPCPLPPGGLSLYRSEWDGHGTLRQADGTVLSLSAENLTHLVLHRPDDGRYLCLEPTSHAPDGFNFAEQGILGSGRVMLPPGQTLTALVRIGLSRGD</sequence>
<dbReference type="EMBL" id="JACTVA010000026">
    <property type="protein sequence ID" value="MBC9208104.1"/>
    <property type="molecule type" value="Genomic_DNA"/>
</dbReference>
<dbReference type="Gene3D" id="2.70.98.10">
    <property type="match status" value="1"/>
</dbReference>
<dbReference type="InterPro" id="IPR014718">
    <property type="entry name" value="GH-type_carb-bd"/>
</dbReference>
<dbReference type="SUPFAM" id="SSF74650">
    <property type="entry name" value="Galactose mutarotase-like"/>
    <property type="match status" value="1"/>
</dbReference>
<dbReference type="InterPro" id="IPR008183">
    <property type="entry name" value="Aldose_1/G6P_1-epimerase"/>
</dbReference>
<gene>
    <name evidence="1" type="ORF">IBL26_14765</name>
</gene>
<comment type="caution">
    <text evidence="1">The sequence shown here is derived from an EMBL/GenBank/DDBJ whole genome shotgun (WGS) entry which is preliminary data.</text>
</comment>
<evidence type="ECO:0000313" key="2">
    <source>
        <dbReference type="Proteomes" id="UP000626026"/>
    </source>
</evidence>
<dbReference type="Pfam" id="PF01263">
    <property type="entry name" value="Aldose_epim"/>
    <property type="match status" value="1"/>
</dbReference>
<organism evidence="1 2">
    <name type="scientific">Teichococcus aerophilus</name>
    <dbReference type="NCBI Taxonomy" id="1224513"/>
    <lineage>
        <taxon>Bacteria</taxon>
        <taxon>Pseudomonadati</taxon>
        <taxon>Pseudomonadota</taxon>
        <taxon>Alphaproteobacteria</taxon>
        <taxon>Acetobacterales</taxon>
        <taxon>Roseomonadaceae</taxon>
        <taxon>Roseomonas</taxon>
    </lineage>
</organism>
<protein>
    <submittedName>
        <fullName evidence="1">Aldose 1-epimerase</fullName>
    </submittedName>
</protein>
<proteinExistence type="predicted"/>
<accession>A0ABR7RP80</accession>
<name>A0ABR7RP80_9PROT</name>
<evidence type="ECO:0000313" key="1">
    <source>
        <dbReference type="EMBL" id="MBC9208104.1"/>
    </source>
</evidence>
<dbReference type="RefSeq" id="WP_187785262.1">
    <property type="nucleotide sequence ID" value="NZ_JACTVA010000026.1"/>
</dbReference>
<reference evidence="1 2" key="1">
    <citation type="journal article" date="2013" name="Int. J. Syst. Evol. Microbiol.">
        <title>Roseomonas aerophila sp. nov., isolated from air.</title>
        <authorList>
            <person name="Kim S.J."/>
            <person name="Weon H.Y."/>
            <person name="Ahn J.H."/>
            <person name="Hong S.B."/>
            <person name="Seok S.J."/>
            <person name="Whang K.S."/>
            <person name="Kwon S.W."/>
        </authorList>
    </citation>
    <scope>NUCLEOTIDE SEQUENCE [LARGE SCALE GENOMIC DNA]</scope>
    <source>
        <strain evidence="1 2">NBRC 108923</strain>
    </source>
</reference>
<dbReference type="InterPro" id="IPR011013">
    <property type="entry name" value="Gal_mutarotase_sf_dom"/>
</dbReference>